<keyword evidence="3" id="KW-0176">Collagen</keyword>
<dbReference type="Gene3D" id="2.60.120.40">
    <property type="match status" value="1"/>
</dbReference>
<dbReference type="PROSITE" id="PS50871">
    <property type="entry name" value="C1Q"/>
    <property type="match status" value="1"/>
</dbReference>
<feature type="region of interest" description="Disordered" evidence="4">
    <location>
        <begin position="41"/>
        <end position="84"/>
    </location>
</feature>
<dbReference type="SMART" id="SM00110">
    <property type="entry name" value="C1Q"/>
    <property type="match status" value="1"/>
</dbReference>
<organism evidence="6 7">
    <name type="scientific">Physeter macrocephalus</name>
    <name type="common">Sperm whale</name>
    <name type="synonym">Physeter catodon</name>
    <dbReference type="NCBI Taxonomy" id="9755"/>
    <lineage>
        <taxon>Eukaryota</taxon>
        <taxon>Metazoa</taxon>
        <taxon>Chordata</taxon>
        <taxon>Craniata</taxon>
        <taxon>Vertebrata</taxon>
        <taxon>Euteleostomi</taxon>
        <taxon>Mammalia</taxon>
        <taxon>Eutheria</taxon>
        <taxon>Laurasiatheria</taxon>
        <taxon>Artiodactyla</taxon>
        <taxon>Whippomorpha</taxon>
        <taxon>Cetacea</taxon>
        <taxon>Odontoceti</taxon>
        <taxon>Physeteridae</taxon>
        <taxon>Physeter</taxon>
    </lineage>
</organism>
<name>A0A455BEN7_PHYMC</name>
<dbReference type="Pfam" id="PF00386">
    <property type="entry name" value="C1q"/>
    <property type="match status" value="1"/>
</dbReference>
<reference evidence="7" key="1">
    <citation type="submission" date="2025-08" db="UniProtKB">
        <authorList>
            <consortium name="RefSeq"/>
        </authorList>
    </citation>
    <scope>IDENTIFICATION</scope>
    <source>
        <tissue evidence="7">Muscle</tissue>
    </source>
</reference>
<evidence type="ECO:0000313" key="6">
    <source>
        <dbReference type="Proteomes" id="UP000248484"/>
    </source>
</evidence>
<dbReference type="GO" id="GO:0005576">
    <property type="term" value="C:extracellular region"/>
    <property type="evidence" value="ECO:0007669"/>
    <property type="project" value="UniProtKB-SubCell"/>
</dbReference>
<dbReference type="InParanoid" id="A0A455BEN7"/>
<evidence type="ECO:0000256" key="3">
    <source>
        <dbReference type="ARBA" id="ARBA00023119"/>
    </source>
</evidence>
<accession>A0A455BEN7</accession>
<feature type="compositionally biased region" description="Pro residues" evidence="4">
    <location>
        <begin position="50"/>
        <end position="62"/>
    </location>
</feature>
<evidence type="ECO:0000256" key="4">
    <source>
        <dbReference type="SAM" id="MobiDB-lite"/>
    </source>
</evidence>
<evidence type="ECO:0000256" key="1">
    <source>
        <dbReference type="ARBA" id="ARBA00004613"/>
    </source>
</evidence>
<evidence type="ECO:0000313" key="7">
    <source>
        <dbReference type="RefSeq" id="XP_028346383.1"/>
    </source>
</evidence>
<dbReference type="InterPro" id="IPR050392">
    <property type="entry name" value="Collagen/C1q_domain"/>
</dbReference>
<dbReference type="InterPro" id="IPR001073">
    <property type="entry name" value="C1q_dom"/>
</dbReference>
<keyword evidence="6" id="KW-1185">Reference proteome</keyword>
<evidence type="ECO:0000256" key="2">
    <source>
        <dbReference type="ARBA" id="ARBA00022525"/>
    </source>
</evidence>
<dbReference type="RefSeq" id="XP_028346383.1">
    <property type="nucleotide sequence ID" value="XM_028490582.2"/>
</dbReference>
<dbReference type="GeneID" id="102980521"/>
<dbReference type="OrthoDB" id="8044756at2759"/>
<keyword evidence="2" id="KW-0964">Secreted</keyword>
<dbReference type="Proteomes" id="UP000248484">
    <property type="component" value="Chromosome 6"/>
</dbReference>
<comment type="subcellular location">
    <subcellularLocation>
        <location evidence="1">Secreted</location>
    </subcellularLocation>
</comment>
<dbReference type="PANTHER" id="PTHR15427">
    <property type="entry name" value="EMILIN ELASTIN MICROFIBRIL INTERFACE-LOCATED PROTEIN ELASTIN MICROFIBRIL INTERFACER"/>
    <property type="match status" value="1"/>
</dbReference>
<dbReference type="SUPFAM" id="SSF49842">
    <property type="entry name" value="TNF-like"/>
    <property type="match status" value="1"/>
</dbReference>
<dbReference type="PANTHER" id="PTHR15427:SF35">
    <property type="entry name" value="PROTEIN HP-25 HOMOLOG 1"/>
    <property type="match status" value="1"/>
</dbReference>
<dbReference type="PRINTS" id="PR00007">
    <property type="entry name" value="COMPLEMNTC1Q"/>
</dbReference>
<dbReference type="GO" id="GO:0005581">
    <property type="term" value="C:collagen trimer"/>
    <property type="evidence" value="ECO:0007669"/>
    <property type="project" value="UniProtKB-KW"/>
</dbReference>
<dbReference type="STRING" id="9755.ENSPCTP00005008236"/>
<evidence type="ECO:0000259" key="5">
    <source>
        <dbReference type="PROSITE" id="PS50871"/>
    </source>
</evidence>
<feature type="domain" description="C1q" evidence="5">
    <location>
        <begin position="88"/>
        <end position="218"/>
    </location>
</feature>
<gene>
    <name evidence="7" type="primary">LOC102980521</name>
</gene>
<sequence>MILQEQQQHFPVYVNFSRYSSALGFWIWALSITSAPADLKTEGNAEPCEPRGPPGPPSPPGPLGIAGPQGHPGKMGQRGSPGAIERCPLPPKSAFFVKLSEPLPKPFQPVVFKEALYNQQDHFNLTTGVFSCTTPAVYNFAFDNELFQRSVKIGLMKNGIQVRWKQAQAKDSHKHALGTVIVQLEKEDKVWLESKLNEAEYEKGTTPIMFFGYLLYGN</sequence>
<proteinExistence type="predicted"/>
<protein>
    <submittedName>
        <fullName evidence="7">LOW QUALITY PROTEIN: hibernation-associated plasma protein HP-25-like</fullName>
    </submittedName>
</protein>
<dbReference type="InterPro" id="IPR008983">
    <property type="entry name" value="Tumour_necrosis_fac-like_dom"/>
</dbReference>
<dbReference type="KEGG" id="pcad:102980521"/>
<dbReference type="AlphaFoldDB" id="A0A455BEN7"/>